<reference evidence="7" key="1">
    <citation type="submission" date="2020-11" db="EMBL/GenBank/DDBJ databases">
        <authorList>
            <person name="Tran Van P."/>
        </authorList>
    </citation>
    <scope>NUCLEOTIDE SEQUENCE</scope>
</reference>
<comment type="subcellular location">
    <subcellularLocation>
        <location evidence="1">Membrane</location>
        <topology evidence="1">Multi-pass membrane protein</topology>
    </subcellularLocation>
</comment>
<dbReference type="EMBL" id="OA565527">
    <property type="protein sequence ID" value="CAD7197203.1"/>
    <property type="molecule type" value="Genomic_DNA"/>
</dbReference>
<feature type="transmembrane region" description="Helical" evidence="6">
    <location>
        <begin position="65"/>
        <end position="86"/>
    </location>
</feature>
<dbReference type="AlphaFoldDB" id="A0A7R8VHY0"/>
<gene>
    <name evidence="7" type="ORF">TDIB3V08_LOCUS3516</name>
</gene>
<feature type="transmembrane region" description="Helical" evidence="6">
    <location>
        <begin position="280"/>
        <end position="301"/>
    </location>
</feature>
<feature type="transmembrane region" description="Helical" evidence="6">
    <location>
        <begin position="313"/>
        <end position="333"/>
    </location>
</feature>
<dbReference type="GO" id="GO:0022857">
    <property type="term" value="F:transmembrane transporter activity"/>
    <property type="evidence" value="ECO:0007669"/>
    <property type="project" value="InterPro"/>
</dbReference>
<feature type="transmembrane region" description="Helical" evidence="6">
    <location>
        <begin position="353"/>
        <end position="371"/>
    </location>
</feature>
<dbReference type="GO" id="GO:0016020">
    <property type="term" value="C:membrane"/>
    <property type="evidence" value="ECO:0007669"/>
    <property type="project" value="UniProtKB-SubCell"/>
</dbReference>
<name>A0A7R8VHY0_TIMDO</name>
<evidence type="ECO:0000256" key="3">
    <source>
        <dbReference type="ARBA" id="ARBA00022692"/>
    </source>
</evidence>
<feature type="transmembrane region" description="Helical" evidence="6">
    <location>
        <begin position="130"/>
        <end position="155"/>
    </location>
</feature>
<evidence type="ECO:0000313" key="7">
    <source>
        <dbReference type="EMBL" id="CAD7197203.1"/>
    </source>
</evidence>
<keyword evidence="3 6" id="KW-0812">Transmembrane</keyword>
<dbReference type="PANTHER" id="PTHR23506">
    <property type="entry name" value="GH10249P"/>
    <property type="match status" value="1"/>
</dbReference>
<organism evidence="7">
    <name type="scientific">Timema douglasi</name>
    <name type="common">Walking stick</name>
    <dbReference type="NCBI Taxonomy" id="61478"/>
    <lineage>
        <taxon>Eukaryota</taxon>
        <taxon>Metazoa</taxon>
        <taxon>Ecdysozoa</taxon>
        <taxon>Arthropoda</taxon>
        <taxon>Hexapoda</taxon>
        <taxon>Insecta</taxon>
        <taxon>Pterygota</taxon>
        <taxon>Neoptera</taxon>
        <taxon>Polyneoptera</taxon>
        <taxon>Phasmatodea</taxon>
        <taxon>Timematodea</taxon>
        <taxon>Timematoidea</taxon>
        <taxon>Timematidae</taxon>
        <taxon>Timema</taxon>
    </lineage>
</organism>
<dbReference type="SUPFAM" id="SSF103473">
    <property type="entry name" value="MFS general substrate transporter"/>
    <property type="match status" value="1"/>
</dbReference>
<feature type="transmembrane region" description="Helical" evidence="6">
    <location>
        <begin position="98"/>
        <end position="118"/>
    </location>
</feature>
<sequence length="471" mass="50968">MESRAADCNETRLNKPAAMGGLAKFSRRQWLTLVGIGSVYFASAICISLQAPFYPQEAERKGATATEYGLVFGVFELVAFLFCPIFGKYINVVGAKTMLNVGIFVAAISCMLFGLLDFVHEHTAFIGLSFALRIVESLGTSSSVVAAFSIIAAVFPDTVATTFIGGYILPFMLLGGVLLLDSAFIFLVLPKVNWESTNADTQGNLWSILKVPSIVLDTFCTTAAAISMGFYSATLEPHLRQFKLTPVITGVIFVLSGAMYTVTAPLVGRLCDTKVYPKKFISFGSLCIIASYILVGPAPGIPLETSHGFPDDISTYGLVSGLWMSSFSLGAFIGPSVGGLLYDLVEFKMGTLFVIVIHILVCVLAFCFVCLEKRPSNTVNQERSAAEEGKAMLQSDNVDKKVLGPESKPKILITTISNNNEIFEKMSPSNDMKFVQLEISQKENKETSKVIIEGSEKEPMINVVAGDILDD</sequence>
<dbReference type="InterPro" id="IPR050930">
    <property type="entry name" value="MFS_Vesicular_Transporter"/>
</dbReference>
<keyword evidence="4 6" id="KW-1133">Transmembrane helix</keyword>
<evidence type="ECO:0000256" key="2">
    <source>
        <dbReference type="ARBA" id="ARBA00022448"/>
    </source>
</evidence>
<dbReference type="InterPro" id="IPR011701">
    <property type="entry name" value="MFS"/>
</dbReference>
<dbReference type="PANTHER" id="PTHR23506:SF26">
    <property type="entry name" value="MFS-TYPE TRANSPORTER SLC18B1"/>
    <property type="match status" value="1"/>
</dbReference>
<proteinExistence type="predicted"/>
<evidence type="ECO:0000256" key="4">
    <source>
        <dbReference type="ARBA" id="ARBA00022989"/>
    </source>
</evidence>
<protein>
    <submittedName>
        <fullName evidence="7">Uncharacterized protein</fullName>
    </submittedName>
</protein>
<accession>A0A7R8VHY0</accession>
<keyword evidence="2" id="KW-0813">Transport</keyword>
<feature type="transmembrane region" description="Helical" evidence="6">
    <location>
        <begin position="244"/>
        <end position="268"/>
    </location>
</feature>
<feature type="transmembrane region" description="Helical" evidence="6">
    <location>
        <begin position="209"/>
        <end position="232"/>
    </location>
</feature>
<feature type="transmembrane region" description="Helical" evidence="6">
    <location>
        <begin position="30"/>
        <end position="53"/>
    </location>
</feature>
<evidence type="ECO:0000256" key="6">
    <source>
        <dbReference type="SAM" id="Phobius"/>
    </source>
</evidence>
<dbReference type="Gene3D" id="1.20.1250.20">
    <property type="entry name" value="MFS general substrate transporter like domains"/>
    <property type="match status" value="2"/>
</dbReference>
<dbReference type="InterPro" id="IPR036259">
    <property type="entry name" value="MFS_trans_sf"/>
</dbReference>
<keyword evidence="5 6" id="KW-0472">Membrane</keyword>
<evidence type="ECO:0000256" key="1">
    <source>
        <dbReference type="ARBA" id="ARBA00004141"/>
    </source>
</evidence>
<evidence type="ECO:0000256" key="5">
    <source>
        <dbReference type="ARBA" id="ARBA00023136"/>
    </source>
</evidence>
<dbReference type="Pfam" id="PF07690">
    <property type="entry name" value="MFS_1"/>
    <property type="match status" value="2"/>
</dbReference>
<feature type="transmembrane region" description="Helical" evidence="6">
    <location>
        <begin position="167"/>
        <end position="189"/>
    </location>
</feature>